<proteinExistence type="predicted"/>
<keyword evidence="2" id="KW-1185">Reference proteome</keyword>
<dbReference type="OrthoDB" id="3234307at2759"/>
<evidence type="ECO:0000313" key="1">
    <source>
        <dbReference type="EMBL" id="TFK16872.1"/>
    </source>
</evidence>
<dbReference type="Proteomes" id="UP000307440">
    <property type="component" value="Unassembled WGS sequence"/>
</dbReference>
<evidence type="ECO:0000313" key="2">
    <source>
        <dbReference type="Proteomes" id="UP000307440"/>
    </source>
</evidence>
<gene>
    <name evidence="1" type="ORF">FA15DRAFT_606234</name>
</gene>
<feature type="non-terminal residue" evidence="1">
    <location>
        <position position="182"/>
    </location>
</feature>
<dbReference type="AlphaFoldDB" id="A0A5C3KAI9"/>
<accession>A0A5C3KAI9</accession>
<reference evidence="1 2" key="1">
    <citation type="journal article" date="2019" name="Nat. Ecol. Evol.">
        <title>Megaphylogeny resolves global patterns of mushroom evolution.</title>
        <authorList>
            <person name="Varga T."/>
            <person name="Krizsan K."/>
            <person name="Foldi C."/>
            <person name="Dima B."/>
            <person name="Sanchez-Garcia M."/>
            <person name="Sanchez-Ramirez S."/>
            <person name="Szollosi G.J."/>
            <person name="Szarkandi J.G."/>
            <person name="Papp V."/>
            <person name="Albert L."/>
            <person name="Andreopoulos W."/>
            <person name="Angelini C."/>
            <person name="Antonin V."/>
            <person name="Barry K.W."/>
            <person name="Bougher N.L."/>
            <person name="Buchanan P."/>
            <person name="Buyck B."/>
            <person name="Bense V."/>
            <person name="Catcheside P."/>
            <person name="Chovatia M."/>
            <person name="Cooper J."/>
            <person name="Damon W."/>
            <person name="Desjardin D."/>
            <person name="Finy P."/>
            <person name="Geml J."/>
            <person name="Haridas S."/>
            <person name="Hughes K."/>
            <person name="Justo A."/>
            <person name="Karasinski D."/>
            <person name="Kautmanova I."/>
            <person name="Kiss B."/>
            <person name="Kocsube S."/>
            <person name="Kotiranta H."/>
            <person name="LaButti K.M."/>
            <person name="Lechner B.E."/>
            <person name="Liimatainen K."/>
            <person name="Lipzen A."/>
            <person name="Lukacs Z."/>
            <person name="Mihaltcheva S."/>
            <person name="Morgado L.N."/>
            <person name="Niskanen T."/>
            <person name="Noordeloos M.E."/>
            <person name="Ohm R.A."/>
            <person name="Ortiz-Santana B."/>
            <person name="Ovrebo C."/>
            <person name="Racz N."/>
            <person name="Riley R."/>
            <person name="Savchenko A."/>
            <person name="Shiryaev A."/>
            <person name="Soop K."/>
            <person name="Spirin V."/>
            <person name="Szebenyi C."/>
            <person name="Tomsovsky M."/>
            <person name="Tulloss R.E."/>
            <person name="Uehling J."/>
            <person name="Grigoriev I.V."/>
            <person name="Vagvolgyi C."/>
            <person name="Papp T."/>
            <person name="Martin F.M."/>
            <person name="Miettinen O."/>
            <person name="Hibbett D.S."/>
            <person name="Nagy L.G."/>
        </authorList>
    </citation>
    <scope>NUCLEOTIDE SEQUENCE [LARGE SCALE GENOMIC DNA]</scope>
    <source>
        <strain evidence="1 2">CBS 121175</strain>
    </source>
</reference>
<dbReference type="STRING" id="230819.A0A5C3KAI9"/>
<dbReference type="EMBL" id="ML210620">
    <property type="protein sequence ID" value="TFK16872.1"/>
    <property type="molecule type" value="Genomic_DNA"/>
</dbReference>
<name>A0A5C3KAI9_COPMA</name>
<organism evidence="1 2">
    <name type="scientific">Coprinopsis marcescibilis</name>
    <name type="common">Agaric fungus</name>
    <name type="synonym">Psathyrella marcescibilis</name>
    <dbReference type="NCBI Taxonomy" id="230819"/>
    <lineage>
        <taxon>Eukaryota</taxon>
        <taxon>Fungi</taxon>
        <taxon>Dikarya</taxon>
        <taxon>Basidiomycota</taxon>
        <taxon>Agaricomycotina</taxon>
        <taxon>Agaricomycetes</taxon>
        <taxon>Agaricomycetidae</taxon>
        <taxon>Agaricales</taxon>
        <taxon>Agaricineae</taxon>
        <taxon>Psathyrellaceae</taxon>
        <taxon>Coprinopsis</taxon>
    </lineage>
</organism>
<protein>
    <submittedName>
        <fullName evidence="1">Uncharacterized protein</fullName>
    </submittedName>
</protein>
<sequence>MSHNIVAVRHIPGSVNIADGLSRQFEGLPKGLDNDGSLWPVDPDSDDNVGLEMDVFGVGEEEVTDQEILELWRRFADDTYFLDIIDALLEIQPSRKTRLRDRQRGRHRAVNYMVEGRKLWFVGDGMRIWAVPHWECVTRGEAMEMAKLEPECGGHWHWDGIKIILLDQIHRSGLDKLIFQGI</sequence>